<gene>
    <name evidence="1" type="ORF">GMA8713_02986</name>
</gene>
<dbReference type="AlphaFoldDB" id="A0A128FCF6"/>
<evidence type="ECO:0000313" key="2">
    <source>
        <dbReference type="Proteomes" id="UP000073601"/>
    </source>
</evidence>
<keyword evidence="2" id="KW-1185">Reference proteome</keyword>
<name>A0A128FCF6_9GAMM</name>
<reference evidence="2" key="1">
    <citation type="submission" date="2016-02" db="EMBL/GenBank/DDBJ databases">
        <authorList>
            <person name="Rodrigo-Torres Lidia"/>
            <person name="Arahal R.David."/>
        </authorList>
    </citation>
    <scope>NUCLEOTIDE SEQUENCE [LARGE SCALE GENOMIC DNA]</scope>
    <source>
        <strain evidence="2">CECT 8713</strain>
    </source>
</reference>
<organism evidence="1 2">
    <name type="scientific">Grimontia marina</name>
    <dbReference type="NCBI Taxonomy" id="646534"/>
    <lineage>
        <taxon>Bacteria</taxon>
        <taxon>Pseudomonadati</taxon>
        <taxon>Pseudomonadota</taxon>
        <taxon>Gammaproteobacteria</taxon>
        <taxon>Vibrionales</taxon>
        <taxon>Vibrionaceae</taxon>
        <taxon>Grimontia</taxon>
    </lineage>
</organism>
<dbReference type="Proteomes" id="UP000073601">
    <property type="component" value="Unassembled WGS sequence"/>
</dbReference>
<evidence type="ECO:0000313" key="1">
    <source>
        <dbReference type="EMBL" id="CZF84180.1"/>
    </source>
</evidence>
<sequence length="53" mass="6206">MLQAVYWFVEILFLSCQGVWKRLSENLLHPDYVASSDGLDLPLLRQRIKEAEN</sequence>
<protein>
    <submittedName>
        <fullName evidence="1">Uncharacterized protein</fullName>
    </submittedName>
</protein>
<dbReference type="EMBL" id="FIZY01000027">
    <property type="protein sequence ID" value="CZF84180.1"/>
    <property type="molecule type" value="Genomic_DNA"/>
</dbReference>
<accession>A0A128FCF6</accession>
<proteinExistence type="predicted"/>